<dbReference type="Gene3D" id="3.90.1310.10">
    <property type="entry name" value="Penicillin-binding protein 2a (Domain 2)"/>
    <property type="match status" value="1"/>
</dbReference>
<dbReference type="InterPro" id="IPR001460">
    <property type="entry name" value="PCN-bd_Tpept"/>
</dbReference>
<dbReference type="PANTHER" id="PTHR30627">
    <property type="entry name" value="PEPTIDOGLYCAN D,D-TRANSPEPTIDASE"/>
    <property type="match status" value="1"/>
</dbReference>
<evidence type="ECO:0000259" key="11">
    <source>
        <dbReference type="Pfam" id="PF03717"/>
    </source>
</evidence>
<keyword evidence="6" id="KW-0378">Hydrolase</keyword>
<dbReference type="GO" id="GO:0046677">
    <property type="term" value="P:response to antibiotic"/>
    <property type="evidence" value="ECO:0007669"/>
    <property type="project" value="UniProtKB-KW"/>
</dbReference>
<dbReference type="STRING" id="1797693.A3F99_01160"/>
<reference evidence="12 13" key="1">
    <citation type="journal article" date="2016" name="Nat. Commun.">
        <title>Thousands of microbial genomes shed light on interconnected biogeochemical processes in an aquifer system.</title>
        <authorList>
            <person name="Anantharaman K."/>
            <person name="Brown C.T."/>
            <person name="Hug L.A."/>
            <person name="Sharon I."/>
            <person name="Castelle C.J."/>
            <person name="Probst A.J."/>
            <person name="Thomas B.C."/>
            <person name="Singh A."/>
            <person name="Wilkins M.J."/>
            <person name="Karaoz U."/>
            <person name="Brodie E.L."/>
            <person name="Williams K.H."/>
            <person name="Hubbard S.S."/>
            <person name="Banfield J.F."/>
        </authorList>
    </citation>
    <scope>NUCLEOTIDE SEQUENCE [LARGE SCALE GENOMIC DNA]</scope>
</reference>
<keyword evidence="7 9" id="KW-0472">Membrane</keyword>
<evidence type="ECO:0000256" key="8">
    <source>
        <dbReference type="ARBA" id="ARBA00023251"/>
    </source>
</evidence>
<comment type="similarity">
    <text evidence="3">Belongs to the class-D beta-lactamase family.</text>
</comment>
<feature type="domain" description="Penicillin-binding protein dimerisation" evidence="11">
    <location>
        <begin position="80"/>
        <end position="231"/>
    </location>
</feature>
<comment type="catalytic activity">
    <reaction evidence="1">
        <text>a beta-lactam + H2O = a substituted beta-amino acid</text>
        <dbReference type="Rhea" id="RHEA:20401"/>
        <dbReference type="ChEBI" id="CHEBI:15377"/>
        <dbReference type="ChEBI" id="CHEBI:35627"/>
        <dbReference type="ChEBI" id="CHEBI:140347"/>
        <dbReference type="EC" id="3.5.2.6"/>
    </reaction>
</comment>
<gene>
    <name evidence="12" type="ORF">A3F99_01160</name>
</gene>
<keyword evidence="9" id="KW-0812">Transmembrane</keyword>
<dbReference type="PANTHER" id="PTHR30627:SF6">
    <property type="entry name" value="BETA-LACTAMASE YBXI-RELATED"/>
    <property type="match status" value="1"/>
</dbReference>
<feature type="transmembrane region" description="Helical" evidence="9">
    <location>
        <begin position="34"/>
        <end position="55"/>
    </location>
</feature>
<evidence type="ECO:0000256" key="4">
    <source>
        <dbReference type="ARBA" id="ARBA00012865"/>
    </source>
</evidence>
<dbReference type="InterPro" id="IPR012338">
    <property type="entry name" value="Beta-lactam/transpept-like"/>
</dbReference>
<evidence type="ECO:0000256" key="2">
    <source>
        <dbReference type="ARBA" id="ARBA00004370"/>
    </source>
</evidence>
<evidence type="ECO:0000256" key="5">
    <source>
        <dbReference type="ARBA" id="ARBA00022729"/>
    </source>
</evidence>
<dbReference type="Gene3D" id="3.40.710.10">
    <property type="entry name" value="DD-peptidase/beta-lactamase superfamily"/>
    <property type="match status" value="1"/>
</dbReference>
<keyword evidence="9" id="KW-1133">Transmembrane helix</keyword>
<dbReference type="Pfam" id="PF03717">
    <property type="entry name" value="PBP_dimer"/>
    <property type="match status" value="1"/>
</dbReference>
<dbReference type="InterPro" id="IPR036138">
    <property type="entry name" value="PBP_dimer_sf"/>
</dbReference>
<comment type="caution">
    <text evidence="12">The sequence shown here is derived from an EMBL/GenBank/DDBJ whole genome shotgun (WGS) entry which is preliminary data.</text>
</comment>
<feature type="domain" description="Penicillin-binding protein transpeptidase" evidence="10">
    <location>
        <begin position="275"/>
        <end position="588"/>
    </location>
</feature>
<evidence type="ECO:0000256" key="3">
    <source>
        <dbReference type="ARBA" id="ARBA00007898"/>
    </source>
</evidence>
<keyword evidence="8" id="KW-0046">Antibiotic resistance</keyword>
<dbReference type="SUPFAM" id="SSF56601">
    <property type="entry name" value="beta-lactamase/transpeptidase-like"/>
    <property type="match status" value="1"/>
</dbReference>
<dbReference type="EC" id="3.5.2.6" evidence="4"/>
<evidence type="ECO:0000259" key="10">
    <source>
        <dbReference type="Pfam" id="PF00905"/>
    </source>
</evidence>
<dbReference type="InterPro" id="IPR005311">
    <property type="entry name" value="PBP_dimer"/>
</dbReference>
<proteinExistence type="inferred from homology"/>
<evidence type="ECO:0000256" key="6">
    <source>
        <dbReference type="ARBA" id="ARBA00022801"/>
    </source>
</evidence>
<dbReference type="Proteomes" id="UP000176571">
    <property type="component" value="Unassembled WGS sequence"/>
</dbReference>
<keyword evidence="5" id="KW-0732">Signal</keyword>
<evidence type="ECO:0000256" key="7">
    <source>
        <dbReference type="ARBA" id="ARBA00023136"/>
    </source>
</evidence>
<dbReference type="GO" id="GO:0071555">
    <property type="term" value="P:cell wall organization"/>
    <property type="evidence" value="ECO:0007669"/>
    <property type="project" value="TreeGrafter"/>
</dbReference>
<dbReference type="GO" id="GO:0008800">
    <property type="term" value="F:beta-lactamase activity"/>
    <property type="evidence" value="ECO:0007669"/>
    <property type="project" value="UniProtKB-EC"/>
</dbReference>
<dbReference type="InterPro" id="IPR050515">
    <property type="entry name" value="Beta-lactam/transpept"/>
</dbReference>
<evidence type="ECO:0000256" key="1">
    <source>
        <dbReference type="ARBA" id="ARBA00001526"/>
    </source>
</evidence>
<comment type="subcellular location">
    <subcellularLocation>
        <location evidence="2">Membrane</location>
    </subcellularLocation>
</comment>
<dbReference type="GO" id="GO:0005886">
    <property type="term" value="C:plasma membrane"/>
    <property type="evidence" value="ECO:0007669"/>
    <property type="project" value="TreeGrafter"/>
</dbReference>
<protein>
    <recommendedName>
        <fullName evidence="4">beta-lactamase</fullName>
        <ecNumber evidence="4">3.5.2.6</ecNumber>
    </recommendedName>
</protein>
<accession>A0A1G1ZBB1</accession>
<evidence type="ECO:0000313" key="12">
    <source>
        <dbReference type="EMBL" id="OGY61932.1"/>
    </source>
</evidence>
<name>A0A1G1ZBB1_9BACT</name>
<evidence type="ECO:0000313" key="13">
    <source>
        <dbReference type="Proteomes" id="UP000176571"/>
    </source>
</evidence>
<sequence>MAKIKRKSADFDEVISDSFSRNLGAKELPLKGRVFMMSIIAITFIAFLILGRLFVIGGFEHAYYKSLASDNVNQEIITLAPRGIIFDRFGKELVKNEAIFNVRLQITDMVKNAEKDAVLNASSNTLGLLKEDLLKLILETDLEKHPDIVIKRDITTKEALDIKSLGIESLYVENGYKRQYKSDSLSHITGFVGWSDSDKEFKGRDGLEAYYDDTLHGQNGKKVVYQDALGETKGAEILSDPVQGNELKTTIDYDFQEYIHGRLLSGLEGLGRTSGAALAIDPRNGEVLALVSLPTFDANKIGDYLEGTNRPLFNRVVSGAYNPGSTIKPVDATAILKEKVVSPDYQIFSPGFIEIPNPYFPDKPSRFLDWRPQGWVDIYSALARSSNVYFYETVGGFEGLKGLGIERLRIYWDKFGFGKPTGIDLPGEVAGFLPSPEEKEKRTGSPWRVGDTYNVAIGQGDISVNLLQLLDAISAVATGGKVYTPHLKMCESNILFDISDMSPELAKVKIGMEDGVNKSYGTSFSLKDLPFKVAAKTGSAQISNNTKTNALFVGFAPSDNPQIAILILVEDAREGSLNAIPVAKDVLKWYYENRLKK</sequence>
<evidence type="ECO:0000256" key="9">
    <source>
        <dbReference type="SAM" id="Phobius"/>
    </source>
</evidence>
<dbReference type="Pfam" id="PF00905">
    <property type="entry name" value="Transpeptidase"/>
    <property type="match status" value="1"/>
</dbReference>
<organism evidence="12 13">
    <name type="scientific">Candidatus Colwellbacteria bacterium RIFCSPLOWO2_12_FULL_43_11</name>
    <dbReference type="NCBI Taxonomy" id="1797693"/>
    <lineage>
        <taxon>Bacteria</taxon>
        <taxon>Candidatus Colwelliibacteriota</taxon>
    </lineage>
</organism>
<dbReference type="EMBL" id="MHJB01000002">
    <property type="protein sequence ID" value="OGY61932.1"/>
    <property type="molecule type" value="Genomic_DNA"/>
</dbReference>
<dbReference type="GO" id="GO:0008658">
    <property type="term" value="F:penicillin binding"/>
    <property type="evidence" value="ECO:0007669"/>
    <property type="project" value="InterPro"/>
</dbReference>
<dbReference type="SUPFAM" id="SSF56519">
    <property type="entry name" value="Penicillin binding protein dimerisation domain"/>
    <property type="match status" value="1"/>
</dbReference>
<dbReference type="AlphaFoldDB" id="A0A1G1ZBB1"/>